<accession>A0A2P2NI21</accession>
<dbReference type="AlphaFoldDB" id="A0A2P2NI21"/>
<protein>
    <submittedName>
        <fullName evidence="2">Scarecrow-like protein 22</fullName>
    </submittedName>
</protein>
<sequence length="48" mass="5558">MLKSLTFLLFNSFSATSLSSRLFLLLFIFTFFHPTLSFFFSLCVVLLV</sequence>
<keyword evidence="1" id="KW-0472">Membrane</keyword>
<evidence type="ECO:0000256" key="1">
    <source>
        <dbReference type="SAM" id="Phobius"/>
    </source>
</evidence>
<evidence type="ECO:0000313" key="2">
    <source>
        <dbReference type="EMBL" id="MBX42135.1"/>
    </source>
</evidence>
<name>A0A2P2NI21_RHIMU</name>
<reference evidence="2" key="1">
    <citation type="submission" date="2018-02" db="EMBL/GenBank/DDBJ databases">
        <title>Rhizophora mucronata_Transcriptome.</title>
        <authorList>
            <person name="Meera S.P."/>
            <person name="Sreeshan A."/>
            <person name="Augustine A."/>
        </authorList>
    </citation>
    <scope>NUCLEOTIDE SEQUENCE</scope>
    <source>
        <tissue evidence="2">Leaf</tissue>
    </source>
</reference>
<keyword evidence="1" id="KW-0812">Transmembrane</keyword>
<keyword evidence="1" id="KW-1133">Transmembrane helix</keyword>
<dbReference type="EMBL" id="GGEC01061651">
    <property type="protein sequence ID" value="MBX42135.1"/>
    <property type="molecule type" value="Transcribed_RNA"/>
</dbReference>
<proteinExistence type="predicted"/>
<feature type="transmembrane region" description="Helical" evidence="1">
    <location>
        <begin position="24"/>
        <end position="47"/>
    </location>
</feature>
<organism evidence="2">
    <name type="scientific">Rhizophora mucronata</name>
    <name type="common">Asiatic mangrove</name>
    <dbReference type="NCBI Taxonomy" id="61149"/>
    <lineage>
        <taxon>Eukaryota</taxon>
        <taxon>Viridiplantae</taxon>
        <taxon>Streptophyta</taxon>
        <taxon>Embryophyta</taxon>
        <taxon>Tracheophyta</taxon>
        <taxon>Spermatophyta</taxon>
        <taxon>Magnoliopsida</taxon>
        <taxon>eudicotyledons</taxon>
        <taxon>Gunneridae</taxon>
        <taxon>Pentapetalae</taxon>
        <taxon>rosids</taxon>
        <taxon>fabids</taxon>
        <taxon>Malpighiales</taxon>
        <taxon>Rhizophoraceae</taxon>
        <taxon>Rhizophora</taxon>
    </lineage>
</organism>